<dbReference type="Proteomes" id="UP000805649">
    <property type="component" value="Unassembled WGS sequence"/>
</dbReference>
<dbReference type="EMBL" id="VUJX02000005">
    <property type="protein sequence ID" value="KAL0936070.1"/>
    <property type="molecule type" value="Genomic_DNA"/>
</dbReference>
<evidence type="ECO:0000313" key="2">
    <source>
        <dbReference type="Proteomes" id="UP000805649"/>
    </source>
</evidence>
<reference evidence="1 2" key="1">
    <citation type="journal article" date="2020" name="Phytopathology">
        <title>Genome Sequence Resources of Colletotrichum truncatum, C. plurivorum, C. musicola, and C. sojae: Four Species Pathogenic to Soybean (Glycine max).</title>
        <authorList>
            <person name="Rogerio F."/>
            <person name="Boufleur T.R."/>
            <person name="Ciampi-Guillardi M."/>
            <person name="Sukno S.A."/>
            <person name="Thon M.R."/>
            <person name="Massola Junior N.S."/>
            <person name="Baroncelli R."/>
        </authorList>
    </citation>
    <scope>NUCLEOTIDE SEQUENCE [LARGE SCALE GENOMIC DNA]</scope>
    <source>
        <strain evidence="1 2">CMES1059</strain>
    </source>
</reference>
<name>A0ACC3YVV2_COLTU</name>
<gene>
    <name evidence="1" type="ORF">CTRU02_208285</name>
</gene>
<proteinExistence type="predicted"/>
<sequence length="321" mass="35698">MLVQENLILLEKPSKAGSSSSDSTARRTLSKIRGVLFHLKTLYLFTRSDVKTVLAPQIIFVVAVVLSRERLTTGDEPASLYALRRLPLAVAWIWFNLIICGISNQRLPESILEDEHNKPWRPIADNRLTPEEAQKLLLAIIPLAMVSSLFLGGFTPTVTMMALLWMYNDLDGSSINVWGRNAINTGGIMCFSAGALEVMSGGQLLPKAWTWIGLTGAAIASTVQALDFPDMEGDRARDRQTIPLLYGETFARRSLAMAVVFWSAVCSSFWELRLSCRAIPLSVGFTMAVLTVMRRGEKCDKIVAKLWCMWMSVLYLLPLLV</sequence>
<protein>
    <submittedName>
        <fullName evidence="1">UbiA prenyltransferase</fullName>
    </submittedName>
</protein>
<keyword evidence="2" id="KW-1185">Reference proteome</keyword>
<evidence type="ECO:0000313" key="1">
    <source>
        <dbReference type="EMBL" id="KAL0936070.1"/>
    </source>
</evidence>
<organism evidence="1 2">
    <name type="scientific">Colletotrichum truncatum</name>
    <name type="common">Anthracnose fungus</name>
    <name type="synonym">Colletotrichum capsici</name>
    <dbReference type="NCBI Taxonomy" id="5467"/>
    <lineage>
        <taxon>Eukaryota</taxon>
        <taxon>Fungi</taxon>
        <taxon>Dikarya</taxon>
        <taxon>Ascomycota</taxon>
        <taxon>Pezizomycotina</taxon>
        <taxon>Sordariomycetes</taxon>
        <taxon>Hypocreomycetidae</taxon>
        <taxon>Glomerellales</taxon>
        <taxon>Glomerellaceae</taxon>
        <taxon>Colletotrichum</taxon>
        <taxon>Colletotrichum truncatum species complex</taxon>
    </lineage>
</organism>
<comment type="caution">
    <text evidence="1">The sequence shown here is derived from an EMBL/GenBank/DDBJ whole genome shotgun (WGS) entry which is preliminary data.</text>
</comment>
<accession>A0ACC3YVV2</accession>